<dbReference type="Gene3D" id="3.60.60.10">
    <property type="entry name" value="Penicillin V Acylase, Chain A"/>
    <property type="match status" value="1"/>
</dbReference>
<dbReference type="GO" id="GO:0045302">
    <property type="term" value="F:choloylglycine hydrolase activity"/>
    <property type="evidence" value="ECO:0007669"/>
    <property type="project" value="UniProtKB-EC"/>
</dbReference>
<dbReference type="EC" id="3.5.1.24" evidence="5"/>
<reference evidence="5 6" key="1">
    <citation type="submission" date="2020-08" db="EMBL/GenBank/DDBJ databases">
        <title>Genomic Encyclopedia of Type Strains, Phase III (KMG-III): the genomes of soil and plant-associated and newly described type strains.</title>
        <authorList>
            <person name="Whitman W."/>
        </authorList>
    </citation>
    <scope>NUCLEOTIDE SEQUENCE [LARGE SCALE GENOMIC DNA]</scope>
    <source>
        <strain evidence="5 6">CECT 5995</strain>
    </source>
</reference>
<dbReference type="InterPro" id="IPR052193">
    <property type="entry name" value="Peptidase_C59"/>
</dbReference>
<dbReference type="InterPro" id="IPR029055">
    <property type="entry name" value="Ntn_hydrolases_N"/>
</dbReference>
<dbReference type="InterPro" id="IPR029132">
    <property type="entry name" value="CBAH/NAAA_C"/>
</dbReference>
<dbReference type="AlphaFoldDB" id="A0A7W5BVG1"/>
<comment type="caution">
    <text evidence="5">The sequence shown here is derived from an EMBL/GenBank/DDBJ whole genome shotgun (WGS) entry which is preliminary data.</text>
</comment>
<evidence type="ECO:0000256" key="3">
    <source>
        <dbReference type="SAM" id="SignalP"/>
    </source>
</evidence>
<proteinExistence type="inferred from homology"/>
<accession>A0A7W5BVG1</accession>
<dbReference type="Pfam" id="PF02275">
    <property type="entry name" value="CBAH"/>
    <property type="match status" value="1"/>
</dbReference>
<dbReference type="Proteomes" id="UP000525987">
    <property type="component" value="Unassembled WGS sequence"/>
</dbReference>
<feature type="domain" description="Choloylglycine hydrolase/NAAA C-terminal" evidence="4">
    <location>
        <begin position="30"/>
        <end position="322"/>
    </location>
</feature>
<dbReference type="PANTHER" id="PTHR35527:SF2">
    <property type="entry name" value="HYDROLASE"/>
    <property type="match status" value="1"/>
</dbReference>
<keyword evidence="6" id="KW-1185">Reference proteome</keyword>
<gene>
    <name evidence="5" type="ORF">FHR96_000234</name>
</gene>
<keyword evidence="3" id="KW-0732">Signal</keyword>
<evidence type="ECO:0000256" key="2">
    <source>
        <dbReference type="ARBA" id="ARBA00022801"/>
    </source>
</evidence>
<evidence type="ECO:0000259" key="4">
    <source>
        <dbReference type="Pfam" id="PF02275"/>
    </source>
</evidence>
<dbReference type="EMBL" id="JACHXM010000001">
    <property type="protein sequence ID" value="MBB3139388.1"/>
    <property type="molecule type" value="Genomic_DNA"/>
</dbReference>
<protein>
    <submittedName>
        <fullName evidence="5">Choloylglycine hydrolase</fullName>
        <ecNumber evidence="5">3.5.1.24</ecNumber>
    </submittedName>
</protein>
<dbReference type="CDD" id="cd01902">
    <property type="entry name" value="Ntn_CGH"/>
    <property type="match status" value="1"/>
</dbReference>
<sequence length="352" mass="38696">MKKRTTRQRLTGSLLAVAAGLAVFHSVDACTRVLWNDNELATVVGRTMDWPESTDPVLTVMPRGVERNGGLTGDVVTVEENPATWTSKYASMVTTIYGIGSADGFNERGLAGHMLYLNATDFGSRDPSKPGVQAGLWLQYVLDNAATVDEALELLDEIQVVMTEANGHQSNVHLAIEDASGDSAIVEYIDGEPVVHHDREYQIMTNDPTYDQQLELLAEQDFSNPSSDTPLPGNVKATDRFQRAAYYLEMLPEPEDEREAIAGILAIARNVSVPFGAPYKDFGIYNTEYRTAINLADRRYFFELTTSPNVIWADLTKFDLEDGAPVMTLDPDNIDLAGNVTASFMEAESAPF</sequence>
<evidence type="ECO:0000256" key="1">
    <source>
        <dbReference type="ARBA" id="ARBA00006625"/>
    </source>
</evidence>
<name>A0A7W5BVG1_9GAMM</name>
<keyword evidence="2 5" id="KW-0378">Hydrolase</keyword>
<evidence type="ECO:0000313" key="6">
    <source>
        <dbReference type="Proteomes" id="UP000525987"/>
    </source>
</evidence>
<dbReference type="SUPFAM" id="SSF56235">
    <property type="entry name" value="N-terminal nucleophile aminohydrolases (Ntn hydrolases)"/>
    <property type="match status" value="1"/>
</dbReference>
<comment type="similarity">
    <text evidence="1">Belongs to the peptidase C59 family.</text>
</comment>
<dbReference type="PANTHER" id="PTHR35527">
    <property type="entry name" value="CHOLOYLGLYCINE HYDROLASE"/>
    <property type="match status" value="1"/>
</dbReference>
<organism evidence="5 6">
    <name type="scientific">Halomonas organivorans</name>
    <dbReference type="NCBI Taxonomy" id="257772"/>
    <lineage>
        <taxon>Bacteria</taxon>
        <taxon>Pseudomonadati</taxon>
        <taxon>Pseudomonadota</taxon>
        <taxon>Gammaproteobacteria</taxon>
        <taxon>Oceanospirillales</taxon>
        <taxon>Halomonadaceae</taxon>
        <taxon>Halomonas</taxon>
    </lineage>
</organism>
<evidence type="ECO:0000313" key="5">
    <source>
        <dbReference type="EMBL" id="MBB3139388.1"/>
    </source>
</evidence>
<feature type="signal peptide" evidence="3">
    <location>
        <begin position="1"/>
        <end position="29"/>
    </location>
</feature>
<feature type="chain" id="PRO_5030835834" evidence="3">
    <location>
        <begin position="30"/>
        <end position="352"/>
    </location>
</feature>
<dbReference type="RefSeq" id="WP_183385803.1">
    <property type="nucleotide sequence ID" value="NZ_JACHXM010000001.1"/>
</dbReference>